<dbReference type="AlphaFoldDB" id="A0A8J4G1L5"/>
<dbReference type="InterPro" id="IPR027973">
    <property type="entry name" value="FSAF1-like"/>
</dbReference>
<dbReference type="OrthoDB" id="2013100at2759"/>
<sequence length="345" mass="37275">MAIIAARKHTAASMSTDSALKKLQEYGERFMSLFDGDVCQPPSKTVHGVQRSSKSTARGEGCEARDQTKVDGSELGGTSASTMVKPRQTRSLVDRGHSASSTQGAPDPLGSPNCTGSRQQAKRSSMPTDEIDTIMRSMKKEKRSRATSSKGPEPGDKVCAAKVASKIAARQSLATKADVLRRERKLFMSHKASKVHEAVHVNPVPATQEVEDGVLSPDDFQKMQLEVEKFAAGALDKKSAKLYKARMLARLGAKADTAPRTAASIGKGMAKTAAKRQARALEEAIESGMVQRKGLNKKKRAWKAKNRDRGLMEAGPSFKNGVLRIKPLKKMSTETGKFKLPKGVL</sequence>
<dbReference type="Proteomes" id="UP000747110">
    <property type="component" value="Unassembled WGS sequence"/>
</dbReference>
<protein>
    <submittedName>
        <fullName evidence="3">Uncharacterized protein</fullName>
    </submittedName>
</protein>
<evidence type="ECO:0000313" key="2">
    <source>
        <dbReference type="EMBL" id="GIL73016.1"/>
    </source>
</evidence>
<dbReference type="EMBL" id="BNCP01000004">
    <property type="protein sequence ID" value="GIL73016.1"/>
    <property type="molecule type" value="Genomic_DNA"/>
</dbReference>
<dbReference type="PANTHER" id="PTHR28096:SF1">
    <property type="entry name" value="PROTEIN FAF1"/>
    <property type="match status" value="1"/>
</dbReference>
<dbReference type="Proteomes" id="UP000722791">
    <property type="component" value="Unassembled WGS sequence"/>
</dbReference>
<organism evidence="3 4">
    <name type="scientific">Volvox reticuliferus</name>
    <dbReference type="NCBI Taxonomy" id="1737510"/>
    <lineage>
        <taxon>Eukaryota</taxon>
        <taxon>Viridiplantae</taxon>
        <taxon>Chlorophyta</taxon>
        <taxon>core chlorophytes</taxon>
        <taxon>Chlorophyceae</taxon>
        <taxon>CS clade</taxon>
        <taxon>Chlamydomonadales</taxon>
        <taxon>Volvocaceae</taxon>
        <taxon>Volvox</taxon>
    </lineage>
</organism>
<evidence type="ECO:0000256" key="1">
    <source>
        <dbReference type="SAM" id="MobiDB-lite"/>
    </source>
</evidence>
<evidence type="ECO:0000313" key="3">
    <source>
        <dbReference type="EMBL" id="GIL99496.1"/>
    </source>
</evidence>
<gene>
    <name evidence="2" type="ORF">Vretifemale_3253</name>
    <name evidence="3" type="ORF">Vretimale_4653</name>
</gene>
<feature type="region of interest" description="Disordered" evidence="1">
    <location>
        <begin position="41"/>
        <end position="157"/>
    </location>
</feature>
<dbReference type="Pfam" id="PF15375">
    <property type="entry name" value="FSAF1"/>
    <property type="match status" value="1"/>
</dbReference>
<feature type="compositionally biased region" description="Basic and acidic residues" evidence="1">
    <location>
        <begin position="60"/>
        <end position="72"/>
    </location>
</feature>
<keyword evidence="5" id="KW-1185">Reference proteome</keyword>
<evidence type="ECO:0000313" key="5">
    <source>
        <dbReference type="Proteomes" id="UP000747110"/>
    </source>
</evidence>
<evidence type="ECO:0000313" key="4">
    <source>
        <dbReference type="Proteomes" id="UP000722791"/>
    </source>
</evidence>
<reference evidence="3" key="1">
    <citation type="journal article" date="2021" name="Proc. Natl. Acad. Sci. U.S.A.">
        <title>Three genomes in the algal genus Volvox reveal the fate of a haploid sex-determining region after a transition to homothallism.</title>
        <authorList>
            <person name="Yamamoto K."/>
            <person name="Hamaji T."/>
            <person name="Kawai-Toyooka H."/>
            <person name="Matsuzaki R."/>
            <person name="Takahashi F."/>
            <person name="Nishimura Y."/>
            <person name="Kawachi M."/>
            <person name="Noguchi H."/>
            <person name="Minakuchi Y."/>
            <person name="Umen J.G."/>
            <person name="Toyoda A."/>
            <person name="Nozaki H."/>
        </authorList>
    </citation>
    <scope>NUCLEOTIDE SEQUENCE</scope>
    <source>
        <strain evidence="3">NIES-3785</strain>
        <strain evidence="2">NIES-3786</strain>
    </source>
</reference>
<comment type="caution">
    <text evidence="3">The sequence shown here is derived from an EMBL/GenBank/DDBJ whole genome shotgun (WGS) entry which is preliminary data.</text>
</comment>
<name>A0A8J4G1L5_9CHLO</name>
<dbReference type="GO" id="GO:0005730">
    <property type="term" value="C:nucleolus"/>
    <property type="evidence" value="ECO:0007669"/>
    <property type="project" value="TreeGrafter"/>
</dbReference>
<dbReference type="GO" id="GO:0000462">
    <property type="term" value="P:maturation of SSU-rRNA from tricistronic rRNA transcript (SSU-rRNA, 5.8S rRNA, LSU-rRNA)"/>
    <property type="evidence" value="ECO:0007669"/>
    <property type="project" value="TreeGrafter"/>
</dbReference>
<accession>A0A8J4G1L5</accession>
<proteinExistence type="predicted"/>
<dbReference type="PANTHER" id="PTHR28096">
    <property type="entry name" value="PROTEIN FAF1"/>
    <property type="match status" value="1"/>
</dbReference>
<feature type="compositionally biased region" description="Polar residues" evidence="1">
    <location>
        <begin position="112"/>
        <end position="127"/>
    </location>
</feature>
<dbReference type="InterPro" id="IPR053030">
    <property type="entry name" value="Ribosomal_biogenesis_FAF1-like"/>
</dbReference>
<dbReference type="EMBL" id="BNCQ01000006">
    <property type="protein sequence ID" value="GIL99496.1"/>
    <property type="molecule type" value="Genomic_DNA"/>
</dbReference>